<sequence length="81" mass="8584">MAPEVHAGGSEGSYPTYPPYPPYPPEPVCEPNEGSCPDHFELVSIDAETAQFDDDGDDCVCVKEVPGEGNVGDGRVAKDDD</sequence>
<evidence type="ECO:0000313" key="3">
    <source>
        <dbReference type="Proteomes" id="UP001150924"/>
    </source>
</evidence>
<accession>A0A9X3IZM7</accession>
<organism evidence="2 3">
    <name type="scientific">Nannocystis pusilla</name>
    <dbReference type="NCBI Taxonomy" id="889268"/>
    <lineage>
        <taxon>Bacteria</taxon>
        <taxon>Pseudomonadati</taxon>
        <taxon>Myxococcota</taxon>
        <taxon>Polyangia</taxon>
        <taxon>Nannocystales</taxon>
        <taxon>Nannocystaceae</taxon>
        <taxon>Nannocystis</taxon>
    </lineage>
</organism>
<dbReference type="RefSeq" id="WP_267771878.1">
    <property type="nucleotide sequence ID" value="NZ_JAPNKE010000002.1"/>
</dbReference>
<protein>
    <submittedName>
        <fullName evidence="2">Uncharacterized protein</fullName>
    </submittedName>
</protein>
<dbReference type="Proteomes" id="UP001150924">
    <property type="component" value="Unassembled WGS sequence"/>
</dbReference>
<comment type="caution">
    <text evidence="2">The sequence shown here is derived from an EMBL/GenBank/DDBJ whole genome shotgun (WGS) entry which is preliminary data.</text>
</comment>
<feature type="region of interest" description="Disordered" evidence="1">
    <location>
        <begin position="1"/>
        <end position="34"/>
    </location>
</feature>
<evidence type="ECO:0000256" key="1">
    <source>
        <dbReference type="SAM" id="MobiDB-lite"/>
    </source>
</evidence>
<gene>
    <name evidence="2" type="ORF">OV079_27370</name>
</gene>
<reference evidence="2" key="1">
    <citation type="submission" date="2022-11" db="EMBL/GenBank/DDBJ databases">
        <title>Minimal conservation of predation-associated metabolite biosynthetic gene clusters underscores biosynthetic potential of Myxococcota including descriptions for ten novel species: Archangium lansinium sp. nov., Myxococcus landrumus sp. nov., Nannocystis bai.</title>
        <authorList>
            <person name="Ahearne A."/>
            <person name="Stevens C."/>
            <person name="Phillips K."/>
        </authorList>
    </citation>
    <scope>NUCLEOTIDE SEQUENCE</scope>
    <source>
        <strain evidence="2">Na p29</strain>
    </source>
</reference>
<dbReference type="AlphaFoldDB" id="A0A9X3IZM7"/>
<keyword evidence="3" id="KW-1185">Reference proteome</keyword>
<dbReference type="EMBL" id="JAPNKE010000002">
    <property type="protein sequence ID" value="MCY1009220.1"/>
    <property type="molecule type" value="Genomic_DNA"/>
</dbReference>
<proteinExistence type="predicted"/>
<feature type="compositionally biased region" description="Pro residues" evidence="1">
    <location>
        <begin position="16"/>
        <end position="28"/>
    </location>
</feature>
<evidence type="ECO:0000313" key="2">
    <source>
        <dbReference type="EMBL" id="MCY1009220.1"/>
    </source>
</evidence>
<name>A0A9X3IZM7_9BACT</name>